<evidence type="ECO:0000256" key="6">
    <source>
        <dbReference type="SAM" id="MobiDB-lite"/>
    </source>
</evidence>
<keyword evidence="3 4" id="KW-0808">Transferase</keyword>
<accession>A0A218W856</accession>
<dbReference type="InterPro" id="IPR002213">
    <property type="entry name" value="UDP_glucos_trans"/>
</dbReference>
<evidence type="ECO:0000256" key="3">
    <source>
        <dbReference type="ARBA" id="ARBA00022679"/>
    </source>
</evidence>
<dbReference type="PANTHER" id="PTHR48046:SF6">
    <property type="entry name" value="GLYCOSYLTRANSFERASE"/>
    <property type="match status" value="1"/>
</dbReference>
<dbReference type="EMBL" id="PGOL01000111">
    <property type="protein sequence ID" value="PKI76655.1"/>
    <property type="molecule type" value="Genomic_DNA"/>
</dbReference>
<reference evidence="8 10" key="3">
    <citation type="submission" date="2017-11" db="EMBL/GenBank/DDBJ databases">
        <title>De-novo sequencing of pomegranate (Punica granatum L.) genome.</title>
        <authorList>
            <person name="Akparov Z."/>
            <person name="Amiraslanov A."/>
            <person name="Hajiyeva S."/>
            <person name="Abbasov M."/>
            <person name="Kaur K."/>
            <person name="Hamwieh A."/>
            <person name="Solovyev V."/>
            <person name="Salamov A."/>
            <person name="Braich B."/>
            <person name="Kosarev P."/>
            <person name="Mahmoud A."/>
            <person name="Hajiyev E."/>
            <person name="Babayeva S."/>
            <person name="Izzatullayeva V."/>
            <person name="Mammadov A."/>
            <person name="Mammadov A."/>
            <person name="Sharifova S."/>
            <person name="Ojaghi J."/>
            <person name="Eynullazada K."/>
            <person name="Bayramov B."/>
            <person name="Abdulazimova A."/>
            <person name="Shahmuradov I."/>
        </authorList>
    </citation>
    <scope>NUCLEOTIDE SEQUENCE [LARGE SCALE GENOMIC DNA]</scope>
    <source>
        <strain evidence="8">AG2017</strain>
        <strain evidence="10">cv. AG2017</strain>
        <tissue evidence="8">Leaf</tissue>
    </source>
</reference>
<evidence type="ECO:0000313" key="10">
    <source>
        <dbReference type="Proteomes" id="UP000233551"/>
    </source>
</evidence>
<sequence>MEQAQPPPAHIAILPTPGMGHLIPLIELAKRLVHRHCFTVTFIIPTESGSPSKAQQSVLSGLPPSISYIFLPPVSFDDLPEGTRIETIISLTAVRSLPALREALASIAKSNRLVSLVVDLFGTDAIDVAKEFNIAPYIFYPPNAMCLSLFFHLPTLDRTVSCEYRDLPEPVKILGCIPINGADLLDPVQDRRNDAYKWVLHHTKKYPLAEGIMVNSFEGLEGETMKALREMQQAGMPPVYAVGPLVNMEPSTNADGAECLKWLDEQPQGSVLYVSFGSGGTLSSKQMAELALGLEMSEQRFLWVARTPSDKAANASYFTVHGKDEAFDFLPEGFLERTKGRGFVLPSWAPQSQVLAHQATGGFVTHCGWNSTLESIVNGVPLIVWPLYAEQKMNAVLLTEGVRVALRPKLDEDGIVDREEVASVVKGLMEGEQGKRVRYRMKDLKEAAAKALSEDGSSTAALSEVARKWSTNTEPSP</sequence>
<evidence type="ECO:0000313" key="7">
    <source>
        <dbReference type="EMBL" id="OWM68669.1"/>
    </source>
</evidence>
<dbReference type="FunFam" id="3.40.50.2000:FF:000051">
    <property type="entry name" value="Glycosyltransferase"/>
    <property type="match status" value="1"/>
</dbReference>
<dbReference type="EMBL" id="MTKT01004950">
    <property type="protein sequence ID" value="OWM68669.1"/>
    <property type="molecule type" value="Genomic_DNA"/>
</dbReference>
<dbReference type="PANTHER" id="PTHR48046">
    <property type="entry name" value="UDP-GLYCOSYLTRANSFERASE 72E1"/>
    <property type="match status" value="1"/>
</dbReference>
<dbReference type="Proteomes" id="UP000197138">
    <property type="component" value="Unassembled WGS sequence"/>
</dbReference>
<dbReference type="CDD" id="cd03784">
    <property type="entry name" value="GT1_Gtf-like"/>
    <property type="match status" value="1"/>
</dbReference>
<evidence type="ECO:0000256" key="5">
    <source>
        <dbReference type="RuleBase" id="RU362057"/>
    </source>
</evidence>
<keyword evidence="2 4" id="KW-0328">Glycosyltransferase</keyword>
<dbReference type="FunFam" id="3.40.50.2000:FF:000054">
    <property type="entry name" value="Glycosyltransferase"/>
    <property type="match status" value="1"/>
</dbReference>
<dbReference type="SUPFAM" id="SSF53756">
    <property type="entry name" value="UDP-Glycosyltransferase/glycogen phosphorylase"/>
    <property type="match status" value="1"/>
</dbReference>
<comment type="similarity">
    <text evidence="1 4">Belongs to the UDP-glycosyltransferase family.</text>
</comment>
<evidence type="ECO:0000313" key="9">
    <source>
        <dbReference type="Proteomes" id="UP000197138"/>
    </source>
</evidence>
<evidence type="ECO:0000313" key="8">
    <source>
        <dbReference type="EMBL" id="PKI76655.1"/>
    </source>
</evidence>
<dbReference type="GO" id="GO:0008194">
    <property type="term" value="F:UDP-glycosyltransferase activity"/>
    <property type="evidence" value="ECO:0007669"/>
    <property type="project" value="InterPro"/>
</dbReference>
<keyword evidence="10" id="KW-1185">Reference proteome</keyword>
<dbReference type="Gene3D" id="3.40.50.2000">
    <property type="entry name" value="Glycogen Phosphorylase B"/>
    <property type="match status" value="2"/>
</dbReference>
<dbReference type="Proteomes" id="UP000233551">
    <property type="component" value="Unassembled WGS sequence"/>
</dbReference>
<evidence type="ECO:0000256" key="1">
    <source>
        <dbReference type="ARBA" id="ARBA00009995"/>
    </source>
</evidence>
<protein>
    <recommendedName>
        <fullName evidence="5">Glycosyltransferase</fullName>
        <ecNumber evidence="5">2.4.1.-</ecNumber>
    </recommendedName>
</protein>
<dbReference type="AlphaFoldDB" id="A0A218W856"/>
<organism evidence="7 9">
    <name type="scientific">Punica granatum</name>
    <name type="common">Pomegranate</name>
    <dbReference type="NCBI Taxonomy" id="22663"/>
    <lineage>
        <taxon>Eukaryota</taxon>
        <taxon>Viridiplantae</taxon>
        <taxon>Streptophyta</taxon>
        <taxon>Embryophyta</taxon>
        <taxon>Tracheophyta</taxon>
        <taxon>Spermatophyta</taxon>
        <taxon>Magnoliopsida</taxon>
        <taxon>eudicotyledons</taxon>
        <taxon>Gunneridae</taxon>
        <taxon>Pentapetalae</taxon>
        <taxon>rosids</taxon>
        <taxon>malvids</taxon>
        <taxon>Myrtales</taxon>
        <taxon>Lythraceae</taxon>
        <taxon>Punica</taxon>
    </lineage>
</organism>
<dbReference type="InterPro" id="IPR035595">
    <property type="entry name" value="UDP_glycos_trans_CS"/>
</dbReference>
<dbReference type="EC" id="2.4.1.-" evidence="5"/>
<reference evidence="9" key="1">
    <citation type="journal article" date="2017" name="Plant J.">
        <title>The pomegranate (Punica granatum L.) genome and the genomics of punicalagin biosynthesis.</title>
        <authorList>
            <person name="Qin G."/>
            <person name="Xu C."/>
            <person name="Ming R."/>
            <person name="Tang H."/>
            <person name="Guyot R."/>
            <person name="Kramer E.M."/>
            <person name="Hu Y."/>
            <person name="Yi X."/>
            <person name="Qi Y."/>
            <person name="Xu X."/>
            <person name="Gao Z."/>
            <person name="Pan H."/>
            <person name="Jian J."/>
            <person name="Tian Y."/>
            <person name="Yue Z."/>
            <person name="Xu Y."/>
        </authorList>
    </citation>
    <scope>NUCLEOTIDE SEQUENCE [LARGE SCALE GENOMIC DNA]</scope>
    <source>
        <strain evidence="9">cv. Dabenzi</strain>
    </source>
</reference>
<evidence type="ECO:0000256" key="2">
    <source>
        <dbReference type="ARBA" id="ARBA00022676"/>
    </source>
</evidence>
<comment type="caution">
    <text evidence="7">The sequence shown here is derived from an EMBL/GenBank/DDBJ whole genome shotgun (WGS) entry which is preliminary data.</text>
</comment>
<dbReference type="PROSITE" id="PS00375">
    <property type="entry name" value="UDPGT"/>
    <property type="match status" value="1"/>
</dbReference>
<evidence type="ECO:0000256" key="4">
    <source>
        <dbReference type="RuleBase" id="RU003718"/>
    </source>
</evidence>
<dbReference type="OrthoDB" id="5835829at2759"/>
<dbReference type="Pfam" id="PF00201">
    <property type="entry name" value="UDPGT"/>
    <property type="match status" value="1"/>
</dbReference>
<feature type="region of interest" description="Disordered" evidence="6">
    <location>
        <begin position="455"/>
        <end position="477"/>
    </location>
</feature>
<proteinExistence type="inferred from homology"/>
<reference evidence="7" key="2">
    <citation type="submission" date="2017-06" db="EMBL/GenBank/DDBJ databases">
        <title>The pomegranate genome and the genomics of punicalagin biosynthesis.</title>
        <authorList>
            <person name="Xu C."/>
        </authorList>
    </citation>
    <scope>NUCLEOTIDE SEQUENCE [LARGE SCALE GENOMIC DNA]</scope>
    <source>
        <tissue evidence="7">Fresh leaf</tissue>
    </source>
</reference>
<name>A0A218W856_PUNGR</name>
<gene>
    <name evidence="7" type="ORF">CDL15_Pgr023634</name>
    <name evidence="8" type="ORF">CRG98_002964</name>
</gene>
<dbReference type="GeneID" id="116189426"/>